<dbReference type="Gene3D" id="2.160.20.110">
    <property type="match status" value="1"/>
</dbReference>
<sequence length="1152" mass="125247">MLASILFSKQVTNVNKLQTCQKYIIIDSNQYSYCQKTLNLNQLKLVNEIYISSKNYQQIFLYNEQTKYSIISLHVFNYNVNSFSLFGFVIDSQNVKDSQINVSLNFEVVQGALICIKCDVQITNCTLIFLAAGVQISALVVEVNQLMQLQQAFIQYRVTCSNSSGLINVVKVQINLSILDCKLTGANLIESNYSGFIAAVVSQSPNLVNFMNFYVCVNNISVLGNQSISLQFDVKHQCDICGENYVVYGLCLDSLQYGQLVGSVMYCVHPFIFSYNQCVCVHGYFVDKLECVDIIQAIHNISSVVNSGQQRITNIESTIQELDNHLYQNASQIIGYIQTAQSLLESHIVSNYSSLNANLQSNTVALDNRIRGNATLLDNSIVSNASTLENYIAQNSTVLDWRIYNNISVLNLSFTNTTNTMSQNIQVLQYNLTALDNYTTNFYLNQSELNQEMQQVIITLEQQVSCLSNDGKFIDMLCLANYTVNCSENSSCNQLIYVGCSYDYYFKRYQITAQSNFSSGYVFGMAIVISNSFIDISDNVYSAIVNPLFQSQSTFTNLKIQFGSQTQNGGSLIQTYISSITINQMNIISRSGSQITIGTNSQLNILANSPTGANINNLLVNLSITSQSGNITLINNINGAFNITGYQVLGDYTSTFTVAMIGINIKTDLINVKQVCFKPNTYNVGNGSSYLFGNSMFAVSTLVICNLAIVVGNSSYCQILGSVSTTSYNTSNYLFGSIIAYANNTLQLTVNAVIIDSYHKFTTSYVSNSGFLVGYVNSNSSNIQINNVCLYQYMESTTLQFYSFGLVGYISGNITFCNASVTFSVQGASFNNFGIVGFVSYKSIYAQVVNLMTSVNVSSSNGSNVGSIFGNEGAINCFVQNTSVIGGSISSGSSSIGGIIGYQNIFSNTTILDSSVQISNLSGLSQVGGIMGCSYYNATIYNSSVKNSNISGSNSIGGIIGFQYSNISSMVLNSSVQNSNLSGQNQVGGIVGYSNNNATISYSSVQNSVIYGSSCVGGIIGLQNSNTNMMLLNSMVKESNILGSNYIGGIIGYQSSNMTTTILNSSVQQSNITGSNYVGGIIGNCFSKLYLTNVHIEFVRLSGSSLTFGVVVGQNSAGTYLFVNSVAASNYIKDVKQSECVSLSNTWSVTGC</sequence>
<dbReference type="EMBL" id="CAXDID020000092">
    <property type="protein sequence ID" value="CAL6023082.1"/>
    <property type="molecule type" value="Genomic_DNA"/>
</dbReference>
<accession>A0ABP1IT14</accession>
<comment type="caution">
    <text evidence="1">The sequence shown here is derived from an EMBL/GenBank/DDBJ whole genome shotgun (WGS) entry which is preliminary data.</text>
</comment>
<gene>
    <name evidence="1" type="ORF">HINF_LOCUS28960</name>
</gene>
<dbReference type="Proteomes" id="UP001642409">
    <property type="component" value="Unassembled WGS sequence"/>
</dbReference>
<name>A0ABP1IT14_9EUKA</name>
<proteinExistence type="predicted"/>
<dbReference type="SUPFAM" id="SSF57184">
    <property type="entry name" value="Growth factor receptor domain"/>
    <property type="match status" value="1"/>
</dbReference>
<organism evidence="1 2">
    <name type="scientific">Hexamita inflata</name>
    <dbReference type="NCBI Taxonomy" id="28002"/>
    <lineage>
        <taxon>Eukaryota</taxon>
        <taxon>Metamonada</taxon>
        <taxon>Diplomonadida</taxon>
        <taxon>Hexamitidae</taxon>
        <taxon>Hexamitinae</taxon>
        <taxon>Hexamita</taxon>
    </lineage>
</organism>
<reference evidence="1 2" key="1">
    <citation type="submission" date="2024-07" db="EMBL/GenBank/DDBJ databases">
        <authorList>
            <person name="Akdeniz Z."/>
        </authorList>
    </citation>
    <scope>NUCLEOTIDE SEQUENCE [LARGE SCALE GENOMIC DNA]</scope>
</reference>
<dbReference type="InterPro" id="IPR009030">
    <property type="entry name" value="Growth_fac_rcpt_cys_sf"/>
</dbReference>
<evidence type="ECO:0000313" key="1">
    <source>
        <dbReference type="EMBL" id="CAL6023082.1"/>
    </source>
</evidence>
<keyword evidence="2" id="KW-1185">Reference proteome</keyword>
<evidence type="ECO:0000313" key="2">
    <source>
        <dbReference type="Proteomes" id="UP001642409"/>
    </source>
</evidence>
<protein>
    <submittedName>
        <fullName evidence="1">Uncharacterized protein</fullName>
    </submittedName>
</protein>